<name>A0A6C0JFF0_9ZZZZ</name>
<evidence type="ECO:0000313" key="1">
    <source>
        <dbReference type="EMBL" id="QHU04352.1"/>
    </source>
</evidence>
<accession>A0A6C0JFF0</accession>
<dbReference type="AlphaFoldDB" id="A0A6C0JFF0"/>
<proteinExistence type="predicted"/>
<dbReference type="EMBL" id="MN740396">
    <property type="protein sequence ID" value="QHU04352.1"/>
    <property type="molecule type" value="Genomic_DNA"/>
</dbReference>
<organism evidence="1">
    <name type="scientific">viral metagenome</name>
    <dbReference type="NCBI Taxonomy" id="1070528"/>
    <lineage>
        <taxon>unclassified sequences</taxon>
        <taxon>metagenomes</taxon>
        <taxon>organismal metagenomes</taxon>
    </lineage>
</organism>
<reference evidence="1" key="1">
    <citation type="journal article" date="2020" name="Nature">
        <title>Giant virus diversity and host interactions through global metagenomics.</title>
        <authorList>
            <person name="Schulz F."/>
            <person name="Roux S."/>
            <person name="Paez-Espino D."/>
            <person name="Jungbluth S."/>
            <person name="Walsh D.A."/>
            <person name="Denef V.J."/>
            <person name="McMahon K.D."/>
            <person name="Konstantinidis K.T."/>
            <person name="Eloe-Fadrosh E.A."/>
            <person name="Kyrpides N.C."/>
            <person name="Woyke T."/>
        </authorList>
    </citation>
    <scope>NUCLEOTIDE SEQUENCE</scope>
    <source>
        <strain evidence="1">GVMAG-M-3300027708-39</strain>
    </source>
</reference>
<sequence length="263" mass="30976">MLKVTHNAGFFSCCNVRLREIINYFNENQEQPKTVDSSSQFILYKPRYLLYNDITHVFFVNDETTNIYYKKNINISSETSEDQFSNYKLLNIEDIKPFIGKYFSPSQEIIEIQKKLISKYKINTNNCIAIYYRGTDKYKETILGEFSKYDEMINKIKETVAYKNSSLLVQSDSLHFLNYIKQNHNNVIIIKENKTSIANQGIHLEKDNIGNQNFVDIKILFATFLIISKCKHVICSSSNCSLWMMYYRGNTENVYQYLINDFL</sequence>
<dbReference type="Gene3D" id="3.40.50.11350">
    <property type="match status" value="1"/>
</dbReference>
<protein>
    <submittedName>
        <fullName evidence="1">Uncharacterized protein</fullName>
    </submittedName>
</protein>